<dbReference type="Proteomes" id="UP001207930">
    <property type="component" value="Unassembled WGS sequence"/>
</dbReference>
<keyword evidence="3" id="KW-1185">Reference proteome</keyword>
<reference evidence="2 3" key="1">
    <citation type="submission" date="2022-10" db="EMBL/GenBank/DDBJ databases">
        <title>Luteolibacter flavescens strain MCCC 1K03193, whole genome shotgun sequencing project.</title>
        <authorList>
            <person name="Zhao G."/>
            <person name="Shen L."/>
        </authorList>
    </citation>
    <scope>NUCLEOTIDE SEQUENCE [LARGE SCALE GENOMIC DNA]</scope>
    <source>
        <strain evidence="2 3">MCCC 1K03193</strain>
    </source>
</reference>
<accession>A0ABT3FK78</accession>
<gene>
    <name evidence="2" type="ORF">OKA04_04490</name>
</gene>
<name>A0ABT3FK78_9BACT</name>
<proteinExistence type="predicted"/>
<feature type="region of interest" description="Disordered" evidence="1">
    <location>
        <begin position="224"/>
        <end position="270"/>
    </location>
</feature>
<comment type="caution">
    <text evidence="2">The sequence shown here is derived from an EMBL/GenBank/DDBJ whole genome shotgun (WGS) entry which is preliminary data.</text>
</comment>
<sequence>MSAKPTAPRAARKTAAKAPRKPRGNISRAEIQPLVLEAKAAFDMQIELANLDHTTSFDDWRREQVMAAVGKPGLTALDHDDFNPVMAHFATLAGHDDKALARLMKTGPATRDQDDTHERRRQLAHLIATELATHIRLGEISAVDLAAETADTGTYQRLRAAREAIRAHKDGPIREGYLIFLARQKTRRPQLTLGRDLEAGLADRCTVDQLTQLLSTLRNRIATREGRADAGKRAPGTARRKARKKATERALDTPAGTASRVAKPSADDPF</sequence>
<evidence type="ECO:0000256" key="1">
    <source>
        <dbReference type="SAM" id="MobiDB-lite"/>
    </source>
</evidence>
<evidence type="ECO:0000313" key="3">
    <source>
        <dbReference type="Proteomes" id="UP001207930"/>
    </source>
</evidence>
<evidence type="ECO:0000313" key="2">
    <source>
        <dbReference type="EMBL" id="MCW1883974.1"/>
    </source>
</evidence>
<dbReference type="EMBL" id="JAPDDS010000002">
    <property type="protein sequence ID" value="MCW1883974.1"/>
    <property type="molecule type" value="Genomic_DNA"/>
</dbReference>
<dbReference type="RefSeq" id="WP_264499933.1">
    <property type="nucleotide sequence ID" value="NZ_JAPDDS010000002.1"/>
</dbReference>
<feature type="compositionally biased region" description="Basic residues" evidence="1">
    <location>
        <begin position="10"/>
        <end position="23"/>
    </location>
</feature>
<protein>
    <submittedName>
        <fullName evidence="2">Uncharacterized protein</fullName>
    </submittedName>
</protein>
<feature type="region of interest" description="Disordered" evidence="1">
    <location>
        <begin position="1"/>
        <end position="26"/>
    </location>
</feature>
<organism evidence="2 3">
    <name type="scientific">Luteolibacter flavescens</name>
    <dbReference type="NCBI Taxonomy" id="1859460"/>
    <lineage>
        <taxon>Bacteria</taxon>
        <taxon>Pseudomonadati</taxon>
        <taxon>Verrucomicrobiota</taxon>
        <taxon>Verrucomicrobiia</taxon>
        <taxon>Verrucomicrobiales</taxon>
        <taxon>Verrucomicrobiaceae</taxon>
        <taxon>Luteolibacter</taxon>
    </lineage>
</organism>